<evidence type="ECO:0000313" key="2">
    <source>
        <dbReference type="EMBL" id="KPL77865.1"/>
    </source>
</evidence>
<protein>
    <submittedName>
        <fullName evidence="2">Uncharacterized protein</fullName>
    </submittedName>
</protein>
<feature type="transmembrane region" description="Helical" evidence="1">
    <location>
        <begin position="12"/>
        <end position="35"/>
    </location>
</feature>
<comment type="caution">
    <text evidence="2">The sequence shown here is derived from an EMBL/GenBank/DDBJ whole genome shotgun (WGS) entry which is preliminary data.</text>
</comment>
<dbReference type="OrthoDB" id="155911at2"/>
<gene>
    <name evidence="2" type="ORF">ADN00_08280</name>
</gene>
<feature type="transmembrane region" description="Helical" evidence="1">
    <location>
        <begin position="150"/>
        <end position="172"/>
    </location>
</feature>
<keyword evidence="3" id="KW-1185">Reference proteome</keyword>
<organism evidence="2 3">
    <name type="scientific">Ornatilinea apprima</name>
    <dbReference type="NCBI Taxonomy" id="1134406"/>
    <lineage>
        <taxon>Bacteria</taxon>
        <taxon>Bacillati</taxon>
        <taxon>Chloroflexota</taxon>
        <taxon>Anaerolineae</taxon>
        <taxon>Anaerolineales</taxon>
        <taxon>Anaerolineaceae</taxon>
        <taxon>Ornatilinea</taxon>
    </lineage>
</organism>
<name>A0A0P6X7E3_9CHLR</name>
<dbReference type="RefSeq" id="WP_075062515.1">
    <property type="nucleotide sequence ID" value="NZ_LGCL01000021.1"/>
</dbReference>
<evidence type="ECO:0000313" key="3">
    <source>
        <dbReference type="Proteomes" id="UP000050417"/>
    </source>
</evidence>
<sequence>MEKIREYLKNPLITAAAGFVVGLIIGWMVLGWGLFPVKWTDASAGQLRADVREDYLKMAIQSYSLNKDATLALTRWNELGDAAPEVFKKVQLDPSMNAEAVALFSNVVQAPMQEPLPAVPGEGVTQAVPLPLETQVVPATEEKEGGIKPVLLLGVFCLLTLIIGGAAAYVLLIRKRPARSGASYAPVQQSQEINRTTEVTDYESEGQSAPIQQFMTTYMLGDDLYDDSFSIDSTSGEFLGECGVGITETIGVGDPKKVTAFEVWLFDKTDIQTVTKVLMSEHAFNDPSINQKLASKGDPVMIAPGERVLLETAALQLEARVVDMNYGQGALPENSFFDRLTLELAIWPKGSRG</sequence>
<keyword evidence="1" id="KW-1133">Transmembrane helix</keyword>
<dbReference type="Proteomes" id="UP000050417">
    <property type="component" value="Unassembled WGS sequence"/>
</dbReference>
<accession>A0A0P6X7E3</accession>
<reference evidence="2 3" key="1">
    <citation type="submission" date="2015-07" db="EMBL/GenBank/DDBJ databases">
        <title>Genome sequence of Ornatilinea apprima DSM 23815.</title>
        <authorList>
            <person name="Hemp J."/>
            <person name="Ward L.M."/>
            <person name="Pace L.A."/>
            <person name="Fischer W.W."/>
        </authorList>
    </citation>
    <scope>NUCLEOTIDE SEQUENCE [LARGE SCALE GENOMIC DNA]</scope>
    <source>
        <strain evidence="2 3">P3M-1</strain>
    </source>
</reference>
<evidence type="ECO:0000256" key="1">
    <source>
        <dbReference type="SAM" id="Phobius"/>
    </source>
</evidence>
<dbReference type="EMBL" id="LGCL01000021">
    <property type="protein sequence ID" value="KPL77865.1"/>
    <property type="molecule type" value="Genomic_DNA"/>
</dbReference>
<keyword evidence="1" id="KW-0812">Transmembrane</keyword>
<proteinExistence type="predicted"/>
<dbReference type="AlphaFoldDB" id="A0A0P6X7E3"/>
<keyword evidence="1" id="KW-0472">Membrane</keyword>